<dbReference type="PANTHER" id="PTHR31551">
    <property type="entry name" value="PRE-MRNA-SPLICING FACTOR CWF18"/>
    <property type="match status" value="1"/>
</dbReference>
<dbReference type="OrthoDB" id="10261348at2759"/>
<gene>
    <name evidence="2" type="ORF">PTSG_03908</name>
</gene>
<evidence type="ECO:0000256" key="1">
    <source>
        <dbReference type="SAM" id="MobiDB-lite"/>
    </source>
</evidence>
<reference evidence="2" key="1">
    <citation type="submission" date="2009-08" db="EMBL/GenBank/DDBJ databases">
        <title>Annotation of Salpingoeca rosetta.</title>
        <authorList>
            <consortium name="The Broad Institute Genome Sequencing Platform"/>
            <person name="Russ C."/>
            <person name="Cuomo C."/>
            <person name="Burger G."/>
            <person name="Gray M.W."/>
            <person name="Holland P.W.H."/>
            <person name="King N."/>
            <person name="Lang F.B.F."/>
            <person name="Roger A.J."/>
            <person name="Ruiz-Trillo I."/>
            <person name="Young S.K."/>
            <person name="Zeng Q."/>
            <person name="Gargeya S."/>
            <person name="Alvarado L."/>
            <person name="Berlin A."/>
            <person name="Chapman S.B."/>
            <person name="Chen Z."/>
            <person name="Freedman E."/>
            <person name="Gellesch M."/>
            <person name="Goldberg J."/>
            <person name="Griggs A."/>
            <person name="Gujja S."/>
            <person name="Heilman E."/>
            <person name="Heiman D."/>
            <person name="Howarth C."/>
            <person name="Mehta T."/>
            <person name="Neiman D."/>
            <person name="Pearson M."/>
            <person name="Roberts A."/>
            <person name="Saif S."/>
            <person name="Shea T."/>
            <person name="Shenoy N."/>
            <person name="Sisk P."/>
            <person name="Stolte C."/>
            <person name="Sykes S."/>
            <person name="White J."/>
            <person name="Yandava C."/>
            <person name="Haas B."/>
            <person name="Nusbaum C."/>
            <person name="Birren B."/>
        </authorList>
    </citation>
    <scope>NUCLEOTIDE SEQUENCE [LARGE SCALE GENOMIC DNA]</scope>
    <source>
        <strain evidence="2">ATCC 50818</strain>
    </source>
</reference>
<name>F2U782_SALR5</name>
<dbReference type="InterPro" id="IPR013169">
    <property type="entry name" value="mRNA_splic_Cwf18-like"/>
</dbReference>
<evidence type="ECO:0008006" key="4">
    <source>
        <dbReference type="Google" id="ProtNLM"/>
    </source>
</evidence>
<proteinExistence type="predicted"/>
<protein>
    <recommendedName>
        <fullName evidence="4">Coiled-coil domain-containing protein 12</fullName>
    </recommendedName>
</protein>
<accession>F2U782</accession>
<dbReference type="eggNOG" id="KOG3407">
    <property type="taxonomic scope" value="Eukaryota"/>
</dbReference>
<dbReference type="KEGG" id="sre:PTSG_03908"/>
<dbReference type="InParanoid" id="F2U782"/>
<dbReference type="STRING" id="946362.F2U782"/>
<dbReference type="PANTHER" id="PTHR31551:SF1">
    <property type="entry name" value="COILED-COIL DOMAIN-CONTAINING PROTEIN 12"/>
    <property type="match status" value="1"/>
</dbReference>
<dbReference type="GO" id="GO:0005684">
    <property type="term" value="C:U2-type spliceosomal complex"/>
    <property type="evidence" value="ECO:0007669"/>
    <property type="project" value="TreeGrafter"/>
</dbReference>
<organism evidence="3">
    <name type="scientific">Salpingoeca rosetta (strain ATCC 50818 / BSB-021)</name>
    <dbReference type="NCBI Taxonomy" id="946362"/>
    <lineage>
        <taxon>Eukaryota</taxon>
        <taxon>Choanoflagellata</taxon>
        <taxon>Craspedida</taxon>
        <taxon>Salpingoecidae</taxon>
        <taxon>Salpingoeca</taxon>
    </lineage>
</organism>
<dbReference type="EMBL" id="GL832963">
    <property type="protein sequence ID" value="EGD83299.1"/>
    <property type="molecule type" value="Genomic_DNA"/>
</dbReference>
<dbReference type="Pfam" id="PF08315">
    <property type="entry name" value="cwf18"/>
    <property type="match status" value="1"/>
</dbReference>
<keyword evidence="3" id="KW-1185">Reference proteome</keyword>
<sequence>MSSQASKRSKDESGEPVLKFRNYRPTGDALAASPFLKAKTQASDTQEDEDDAALPFDFPDTSADKGEAEQDGGAMEEAEDEDEHAQPNKHAQHADKTEEEDELVRPPDALERDVQERLKQMDEEDPMKDIQSSTVEDVLSIAPRKVDWDLKRNIAPRLEKLEKRTNRAIAELIHERLRDAKEKQKFEALQSKASA</sequence>
<feature type="compositionally biased region" description="Basic and acidic residues" evidence="1">
    <location>
        <begin position="103"/>
        <end position="121"/>
    </location>
</feature>
<dbReference type="FunCoup" id="F2U782">
    <property type="interactions" value="1345"/>
</dbReference>
<dbReference type="Proteomes" id="UP000007799">
    <property type="component" value="Unassembled WGS sequence"/>
</dbReference>
<dbReference type="GO" id="GO:0071014">
    <property type="term" value="C:post-mRNA release spliceosomal complex"/>
    <property type="evidence" value="ECO:0007669"/>
    <property type="project" value="TreeGrafter"/>
</dbReference>
<dbReference type="GeneID" id="16075385"/>
<feature type="compositionally biased region" description="Acidic residues" evidence="1">
    <location>
        <begin position="74"/>
        <end position="83"/>
    </location>
</feature>
<evidence type="ECO:0000313" key="3">
    <source>
        <dbReference type="Proteomes" id="UP000007799"/>
    </source>
</evidence>
<feature type="region of interest" description="Disordered" evidence="1">
    <location>
        <begin position="1"/>
        <end position="135"/>
    </location>
</feature>
<evidence type="ECO:0000313" key="2">
    <source>
        <dbReference type="EMBL" id="EGD83299.1"/>
    </source>
</evidence>
<dbReference type="RefSeq" id="XP_004994803.1">
    <property type="nucleotide sequence ID" value="XM_004994746.1"/>
</dbReference>
<dbReference type="AlphaFoldDB" id="F2U782"/>